<evidence type="ECO:0000313" key="2">
    <source>
        <dbReference type="EMBL" id="QDH14006.1"/>
    </source>
</evidence>
<dbReference type="PANTHER" id="PTHR34039:SF1">
    <property type="entry name" value="UPF0102 PROTEIN YRAN"/>
    <property type="match status" value="1"/>
</dbReference>
<dbReference type="AlphaFoldDB" id="A0A4Y6UC04"/>
<dbReference type="KEGG" id="swf:E3E12_07245"/>
<dbReference type="Pfam" id="PF02021">
    <property type="entry name" value="UPF0102"/>
    <property type="match status" value="1"/>
</dbReference>
<dbReference type="GO" id="GO:0003676">
    <property type="term" value="F:nucleic acid binding"/>
    <property type="evidence" value="ECO:0007669"/>
    <property type="project" value="InterPro"/>
</dbReference>
<evidence type="ECO:0000256" key="1">
    <source>
        <dbReference type="ARBA" id="ARBA00006738"/>
    </source>
</evidence>
<accession>A0A4Y6UC04</accession>
<protein>
    <submittedName>
        <fullName evidence="2">YraN family protein</fullName>
    </submittedName>
</protein>
<dbReference type="EMBL" id="CP038231">
    <property type="protein sequence ID" value="QDH14006.1"/>
    <property type="molecule type" value="Genomic_DNA"/>
</dbReference>
<evidence type="ECO:0000313" key="3">
    <source>
        <dbReference type="Proteomes" id="UP000318709"/>
    </source>
</evidence>
<dbReference type="RefSeq" id="WP_141443713.1">
    <property type="nucleotide sequence ID" value="NZ_CP038231.1"/>
</dbReference>
<reference evidence="2 3" key="1">
    <citation type="submission" date="2019-03" db="EMBL/GenBank/DDBJ databases">
        <title>The complete genome sequence of Swingsia_sp. F3b2 LMG30590(T).</title>
        <authorList>
            <person name="Chua K.-O."/>
            <person name="Chan K.-G."/>
            <person name="See-Too W.-S."/>
        </authorList>
    </citation>
    <scope>NUCLEOTIDE SEQUENCE [LARGE SCALE GENOMIC DNA]</scope>
    <source>
        <strain evidence="2 3">F3b2</strain>
    </source>
</reference>
<name>A0A4Y6UC04_9PROT</name>
<comment type="similarity">
    <text evidence="1">Belongs to the UPF0102 family.</text>
</comment>
<organism evidence="2 3">
    <name type="scientific">Formicincola oecophyllae</name>
    <dbReference type="NCBI Taxonomy" id="2558361"/>
    <lineage>
        <taxon>Bacteria</taxon>
        <taxon>Pseudomonadati</taxon>
        <taxon>Pseudomonadota</taxon>
        <taxon>Alphaproteobacteria</taxon>
        <taxon>Acetobacterales</taxon>
        <taxon>Acetobacteraceae</taxon>
        <taxon>Formicincola</taxon>
    </lineage>
</organism>
<dbReference type="Gene3D" id="3.40.1350.10">
    <property type="match status" value="1"/>
</dbReference>
<dbReference type="Proteomes" id="UP000318709">
    <property type="component" value="Chromosome"/>
</dbReference>
<dbReference type="InterPro" id="IPR011856">
    <property type="entry name" value="tRNA_endonuc-like_dom_sf"/>
</dbReference>
<keyword evidence="3" id="KW-1185">Reference proteome</keyword>
<sequence length="130" mass="14391">MNATPSQRRRGALAQQRGLAMEGRAAHIMQQAGWQVLAQRLRPAGRQAGEIDLLLTSPTTLVALEVKARPTLEGAAHALRPGQLRRLHSALGVVLAQHPEWVRPEARLDCMIFDAQGRHLHLANIYQPDF</sequence>
<dbReference type="PANTHER" id="PTHR34039">
    <property type="entry name" value="UPF0102 PROTEIN YRAN"/>
    <property type="match status" value="1"/>
</dbReference>
<dbReference type="InterPro" id="IPR011335">
    <property type="entry name" value="Restrct_endonuc-II-like"/>
</dbReference>
<dbReference type="SUPFAM" id="SSF52980">
    <property type="entry name" value="Restriction endonuclease-like"/>
    <property type="match status" value="1"/>
</dbReference>
<dbReference type="OrthoDB" id="9812968at2"/>
<gene>
    <name evidence="2" type="ORF">E3E12_07245</name>
</gene>
<dbReference type="InterPro" id="IPR003509">
    <property type="entry name" value="UPF0102_YraN-like"/>
</dbReference>
<proteinExistence type="inferred from homology"/>